<dbReference type="EMBL" id="CAUYUJ010000001">
    <property type="protein sequence ID" value="CAK0788064.1"/>
    <property type="molecule type" value="Genomic_DNA"/>
</dbReference>
<feature type="compositionally biased region" description="Basic residues" evidence="1">
    <location>
        <begin position="199"/>
        <end position="211"/>
    </location>
</feature>
<feature type="region of interest" description="Disordered" evidence="1">
    <location>
        <begin position="352"/>
        <end position="394"/>
    </location>
</feature>
<feature type="compositionally biased region" description="Low complexity" evidence="1">
    <location>
        <begin position="212"/>
        <end position="233"/>
    </location>
</feature>
<evidence type="ECO:0000256" key="1">
    <source>
        <dbReference type="SAM" id="MobiDB-lite"/>
    </source>
</evidence>
<gene>
    <name evidence="2" type="ORF">PCOR1329_LOCUS35</name>
</gene>
<evidence type="ECO:0000313" key="2">
    <source>
        <dbReference type="EMBL" id="CAK0788064.1"/>
    </source>
</evidence>
<dbReference type="Proteomes" id="UP001189429">
    <property type="component" value="Unassembled WGS sequence"/>
</dbReference>
<organism evidence="2 3">
    <name type="scientific">Prorocentrum cordatum</name>
    <dbReference type="NCBI Taxonomy" id="2364126"/>
    <lineage>
        <taxon>Eukaryota</taxon>
        <taxon>Sar</taxon>
        <taxon>Alveolata</taxon>
        <taxon>Dinophyceae</taxon>
        <taxon>Prorocentrales</taxon>
        <taxon>Prorocentraceae</taxon>
        <taxon>Prorocentrum</taxon>
    </lineage>
</organism>
<proteinExistence type="predicted"/>
<evidence type="ECO:0000313" key="3">
    <source>
        <dbReference type="Proteomes" id="UP001189429"/>
    </source>
</evidence>
<comment type="caution">
    <text evidence="2">The sequence shown here is derived from an EMBL/GenBank/DDBJ whole genome shotgun (WGS) entry which is preliminary data.</text>
</comment>
<feature type="compositionally biased region" description="Basic residues" evidence="1">
    <location>
        <begin position="372"/>
        <end position="382"/>
    </location>
</feature>
<feature type="region of interest" description="Disordered" evidence="1">
    <location>
        <begin position="176"/>
        <end position="283"/>
    </location>
</feature>
<protein>
    <submittedName>
        <fullName evidence="2">Uncharacterized protein</fullName>
    </submittedName>
</protein>
<reference evidence="2" key="1">
    <citation type="submission" date="2023-10" db="EMBL/GenBank/DDBJ databases">
        <authorList>
            <person name="Chen Y."/>
            <person name="Shah S."/>
            <person name="Dougan E. K."/>
            <person name="Thang M."/>
            <person name="Chan C."/>
        </authorList>
    </citation>
    <scope>NUCLEOTIDE SEQUENCE [LARGE SCALE GENOMIC DNA]</scope>
</reference>
<feature type="compositionally biased region" description="Basic residues" evidence="1">
    <location>
        <begin position="263"/>
        <end position="283"/>
    </location>
</feature>
<accession>A0ABN9P602</accession>
<feature type="compositionally biased region" description="Low complexity" evidence="1">
    <location>
        <begin position="243"/>
        <end position="262"/>
    </location>
</feature>
<name>A0ABN9P602_9DINO</name>
<feature type="compositionally biased region" description="Low complexity" evidence="1">
    <location>
        <begin position="177"/>
        <end position="188"/>
    </location>
</feature>
<feature type="region of interest" description="Disordered" evidence="1">
    <location>
        <begin position="1"/>
        <end position="42"/>
    </location>
</feature>
<sequence>MAEGSDAAGLFLGTHPRAAAGGADSKKRRFEPPAAEEEEGREKLRRADHAYFALLDHEGESVIDAVPLDKLWEAAAQEGQWAKTHTNLARVSEYCVGVGVSQTSQVLAVAIRKLQSDSNVRAVLLKETHTKATAEATALLHHLDLLHRRKGSEEPYGGEAKGVSFAKLKAPVPPRSAPAGALARAAAAAPPPARQPLRSPRRWWRPPRRCTRGCGDPGPRCAASRASSQAGARIGRRTPPRRLPGLGSTTIPSTRRLSGTRPRSPRRRRLGRLRRGAGRGRHPRPLRVNVAAWRWAGCVAIAAAFGARGALAGHRAAGKTWMGRGHTGIARQGRGVRIWILRSRLGSIAWGGEKKDSRGRPLLSCPAQARQRGAKLSRHPRHSPGPNAPRALGRFGVAPGKRRGLCVHCASLARGRVLLLGFSDAALLRSPKRARRWWATASRHLRALSGPSCTAHAGRGWGSARALRMGLDPPPGLRVWPNPLPHPPTQRSGFRPCAREAIGRDAFAPTPTLSRPICPRLFGGAGRAPG</sequence>
<keyword evidence="3" id="KW-1185">Reference proteome</keyword>